<dbReference type="PANTHER" id="PTHR36836:SF1">
    <property type="entry name" value="COLANIC ACID BIOSYNTHESIS PROTEIN WCAK"/>
    <property type="match status" value="1"/>
</dbReference>
<gene>
    <name evidence="2" type="ORF">HMPREF9449_02740</name>
</gene>
<dbReference type="AlphaFoldDB" id="H1DKF4"/>
<dbReference type="RefSeq" id="WP_009137884.1">
    <property type="nucleotide sequence ID" value="NZ_JH594597.1"/>
</dbReference>
<dbReference type="STRING" id="742817.HMPREF9449_02740"/>
<dbReference type="PATRIC" id="fig|742817.3.peg.2933"/>
<dbReference type="EMBL" id="ADMC01000028">
    <property type="protein sequence ID" value="EHP45768.1"/>
    <property type="molecule type" value="Genomic_DNA"/>
</dbReference>
<dbReference type="HOGENOM" id="CLU_663435_0_0_10"/>
<comment type="caution">
    <text evidence="2">The sequence shown here is derived from an EMBL/GenBank/DDBJ whole genome shotgun (WGS) entry which is preliminary data.</text>
</comment>
<sequence>MSKKKILIEHFSNLNNYGTAMMGLVTIQRLAERWGAEQVEFYFYPDEYTDKAQILSELRPGICLSEFRNEAKEKWHKAPPGLWKKWLKWKSIFFNNYSKAFDMIISLGGDDFSEYYFKKAVFFDILEKWKNSFHTQVVLLGQTIGPFQLKLNRWGIKYLLPRLAVYARDPWTVTYLRQEFGLSVRQIADLALCNLPLQGDKNIETNILDRYRLVAREYITVIVSGMQADGYYCRDRDLYLKRFVEILEMIAKEHCPDERKIVLLAHTFPPYGDEPGYITDLWKLLPCGLKSKIVVVKEKILPTRARFILGNSLYVLTGRMHPAVSALQMGTPAICLSYSVKYKGVIGESLGREDLIVEAGEERIWQNGEIVSEIREKMLYLSAHLEKIKSEIREIVKRQRELLDGVWKEL</sequence>
<accession>H1DKF4</accession>
<evidence type="ECO:0000259" key="1">
    <source>
        <dbReference type="Pfam" id="PF04230"/>
    </source>
</evidence>
<dbReference type="InterPro" id="IPR007345">
    <property type="entry name" value="Polysacch_pyruvyl_Trfase"/>
</dbReference>
<name>H1DKF4_9BACT</name>
<dbReference type="PANTHER" id="PTHR36836">
    <property type="entry name" value="COLANIC ACID BIOSYNTHESIS PROTEIN WCAK"/>
    <property type="match status" value="1"/>
</dbReference>
<organism evidence="2 3">
    <name type="scientific">Odoribacter laneus YIT 12061</name>
    <dbReference type="NCBI Taxonomy" id="742817"/>
    <lineage>
        <taxon>Bacteria</taxon>
        <taxon>Pseudomonadati</taxon>
        <taxon>Bacteroidota</taxon>
        <taxon>Bacteroidia</taxon>
        <taxon>Bacteroidales</taxon>
        <taxon>Odoribacteraceae</taxon>
        <taxon>Odoribacter</taxon>
    </lineage>
</organism>
<protein>
    <recommendedName>
        <fullName evidence="1">Polysaccharide pyruvyl transferase domain-containing protein</fullName>
    </recommendedName>
</protein>
<evidence type="ECO:0000313" key="3">
    <source>
        <dbReference type="Proteomes" id="UP000004892"/>
    </source>
</evidence>
<dbReference type="Proteomes" id="UP000004892">
    <property type="component" value="Unassembled WGS sequence"/>
</dbReference>
<dbReference type="eggNOG" id="COG2327">
    <property type="taxonomic scope" value="Bacteria"/>
</dbReference>
<keyword evidence="3" id="KW-1185">Reference proteome</keyword>
<feature type="domain" description="Polysaccharide pyruvyl transferase" evidence="1">
    <location>
        <begin position="53"/>
        <end position="339"/>
    </location>
</feature>
<dbReference type="GeneID" id="98070269"/>
<reference evidence="2 3" key="1">
    <citation type="submission" date="2012-01" db="EMBL/GenBank/DDBJ databases">
        <title>The Genome Sequence of Odoribacter laneus YIT 12061.</title>
        <authorList>
            <consortium name="The Broad Institute Genome Sequencing Platform"/>
            <person name="Earl A."/>
            <person name="Ward D."/>
            <person name="Feldgarden M."/>
            <person name="Gevers D."/>
            <person name="Morotomi M."/>
            <person name="Young S.K."/>
            <person name="Zeng Q."/>
            <person name="Gargeya S."/>
            <person name="Fitzgerald M."/>
            <person name="Haas B."/>
            <person name="Abouelleil A."/>
            <person name="Alvarado L."/>
            <person name="Arachchi H.M."/>
            <person name="Berlin A."/>
            <person name="Chapman S.B."/>
            <person name="Gearin G."/>
            <person name="Goldberg J."/>
            <person name="Griggs A."/>
            <person name="Gujja S."/>
            <person name="Hansen M."/>
            <person name="Heiman D."/>
            <person name="Howarth C."/>
            <person name="Larimer J."/>
            <person name="Lui A."/>
            <person name="MacDonald P.J.P."/>
            <person name="McCowen C."/>
            <person name="Montmayeur A."/>
            <person name="Murphy C."/>
            <person name="Neiman D."/>
            <person name="Pearson M."/>
            <person name="Priest M."/>
            <person name="Roberts A."/>
            <person name="Saif S."/>
            <person name="Shea T."/>
            <person name="Sisk P."/>
            <person name="Stolte C."/>
            <person name="Sykes S."/>
            <person name="Wortman J."/>
            <person name="Nusbaum C."/>
            <person name="Birren B."/>
        </authorList>
    </citation>
    <scope>NUCLEOTIDE SEQUENCE [LARGE SCALE GENOMIC DNA]</scope>
    <source>
        <strain evidence="2 3">YIT 12061</strain>
    </source>
</reference>
<dbReference type="Pfam" id="PF04230">
    <property type="entry name" value="PS_pyruv_trans"/>
    <property type="match status" value="1"/>
</dbReference>
<evidence type="ECO:0000313" key="2">
    <source>
        <dbReference type="EMBL" id="EHP45768.1"/>
    </source>
</evidence>
<proteinExistence type="predicted"/>